<keyword evidence="4" id="KW-1185">Reference proteome</keyword>
<dbReference type="OrthoDB" id="2415936at2759"/>
<feature type="region of interest" description="Disordered" evidence="1">
    <location>
        <begin position="1"/>
        <end position="27"/>
    </location>
</feature>
<comment type="caution">
    <text evidence="3">The sequence shown here is derived from an EMBL/GenBank/DDBJ whole genome shotgun (WGS) entry which is preliminary data.</text>
</comment>
<protein>
    <submittedName>
        <fullName evidence="3">Glucose-induced degradation protein 8-like protein</fullName>
    </submittedName>
</protein>
<dbReference type="EMBL" id="MTYJ01000063">
    <property type="protein sequence ID" value="OQV17254.1"/>
    <property type="molecule type" value="Genomic_DNA"/>
</dbReference>
<evidence type="ECO:0000256" key="1">
    <source>
        <dbReference type="SAM" id="MobiDB-lite"/>
    </source>
</evidence>
<dbReference type="SMART" id="SM00668">
    <property type="entry name" value="CTLH"/>
    <property type="match status" value="1"/>
</dbReference>
<dbReference type="SMART" id="SM00667">
    <property type="entry name" value="LisH"/>
    <property type="match status" value="1"/>
</dbReference>
<evidence type="ECO:0000259" key="2">
    <source>
        <dbReference type="PROSITE" id="PS50897"/>
    </source>
</evidence>
<sequence length="263" mass="29242">MNPANPGAHSPSSHRGDSVSSSRETTTRFPLDDWMEAVETEHVPRSDLNQIVLDYLINAGHKDAAVKFAREAGIVLTVDVGLMDNRVKILDAAHDGRIADCMKLLEETSPDLLEYNMDVYVVVMKQMLLELIRERKISEALQYAQDVLAEKGAEDPTLLEDFERALALLAFDKPEESPYGDLLDLSKREEVKAQLNETMLAADGRSAESKLALICKMLLWSQDDLKKRGVTFPRLTDLATGLIVDNTDRSSGESHSVLQGLMM</sequence>
<dbReference type="InterPro" id="IPR013144">
    <property type="entry name" value="CRA_dom"/>
</dbReference>
<dbReference type="SMART" id="SM00757">
    <property type="entry name" value="CRA"/>
    <property type="match status" value="1"/>
</dbReference>
<name>A0A1W0WPY0_HYPEX</name>
<dbReference type="PROSITE" id="PS50897">
    <property type="entry name" value="CTLH"/>
    <property type="match status" value="1"/>
</dbReference>
<evidence type="ECO:0000313" key="4">
    <source>
        <dbReference type="Proteomes" id="UP000192578"/>
    </source>
</evidence>
<gene>
    <name evidence="3" type="ORF">BV898_08651</name>
</gene>
<dbReference type="Pfam" id="PF08513">
    <property type="entry name" value="LisH"/>
    <property type="match status" value="1"/>
</dbReference>
<accession>A0A1W0WPY0</accession>
<dbReference type="Pfam" id="PF10607">
    <property type="entry name" value="CTLH"/>
    <property type="match status" value="1"/>
</dbReference>
<proteinExistence type="predicted"/>
<dbReference type="InterPro" id="IPR006594">
    <property type="entry name" value="LisH"/>
</dbReference>
<organism evidence="3 4">
    <name type="scientific">Hypsibius exemplaris</name>
    <name type="common">Freshwater tardigrade</name>
    <dbReference type="NCBI Taxonomy" id="2072580"/>
    <lineage>
        <taxon>Eukaryota</taxon>
        <taxon>Metazoa</taxon>
        <taxon>Ecdysozoa</taxon>
        <taxon>Tardigrada</taxon>
        <taxon>Eutardigrada</taxon>
        <taxon>Parachela</taxon>
        <taxon>Hypsibioidea</taxon>
        <taxon>Hypsibiidae</taxon>
        <taxon>Hypsibius</taxon>
    </lineage>
</organism>
<reference evidence="4" key="1">
    <citation type="submission" date="2017-01" db="EMBL/GenBank/DDBJ databases">
        <title>Comparative genomics of anhydrobiosis in the tardigrade Hypsibius dujardini.</title>
        <authorList>
            <person name="Yoshida Y."/>
            <person name="Koutsovoulos G."/>
            <person name="Laetsch D."/>
            <person name="Stevens L."/>
            <person name="Kumar S."/>
            <person name="Horikawa D."/>
            <person name="Ishino K."/>
            <person name="Komine S."/>
            <person name="Tomita M."/>
            <person name="Blaxter M."/>
            <person name="Arakawa K."/>
        </authorList>
    </citation>
    <scope>NUCLEOTIDE SEQUENCE [LARGE SCALE GENOMIC DNA]</scope>
    <source>
        <strain evidence="4">Z151</strain>
    </source>
</reference>
<evidence type="ECO:0000313" key="3">
    <source>
        <dbReference type="EMBL" id="OQV17254.1"/>
    </source>
</evidence>
<dbReference type="PANTHER" id="PTHR12864">
    <property type="entry name" value="RAN BINDING PROTEIN 9-RELATED"/>
    <property type="match status" value="1"/>
</dbReference>
<dbReference type="AlphaFoldDB" id="A0A1W0WPY0"/>
<dbReference type="PROSITE" id="PS50896">
    <property type="entry name" value="LISH"/>
    <property type="match status" value="1"/>
</dbReference>
<feature type="compositionally biased region" description="Low complexity" evidence="1">
    <location>
        <begin position="10"/>
        <end position="22"/>
    </location>
</feature>
<dbReference type="Proteomes" id="UP000192578">
    <property type="component" value="Unassembled WGS sequence"/>
</dbReference>
<feature type="domain" description="CTLH" evidence="2">
    <location>
        <begin position="83"/>
        <end position="139"/>
    </location>
</feature>
<dbReference type="InterPro" id="IPR024964">
    <property type="entry name" value="CTLH/CRA"/>
</dbReference>
<dbReference type="InterPro" id="IPR006595">
    <property type="entry name" value="CTLH_C"/>
</dbReference>
<dbReference type="InterPro" id="IPR050618">
    <property type="entry name" value="Ubq-SigPath_Reg"/>
</dbReference>